<keyword evidence="2" id="KW-1185">Reference proteome</keyword>
<comment type="caution">
    <text evidence="1">The sequence shown here is derived from an EMBL/GenBank/DDBJ whole genome shotgun (WGS) entry which is preliminary data.</text>
</comment>
<dbReference type="RefSeq" id="WP_192540571.1">
    <property type="nucleotide sequence ID" value="NZ_JBQDLW010000016.1"/>
</dbReference>
<reference evidence="1 2" key="1">
    <citation type="submission" date="2020-07" db="EMBL/GenBank/DDBJ databases">
        <title>Halophilic bacteria isolated from french cheeses.</title>
        <authorList>
            <person name="Kothe C.I."/>
            <person name="Farah-Kraiem B."/>
            <person name="Renault P."/>
            <person name="Dridi B."/>
        </authorList>
    </citation>
    <scope>NUCLEOTIDE SEQUENCE [LARGE SCALE GENOMIC DNA]</scope>
    <source>
        <strain evidence="1 2">FME14</strain>
    </source>
</reference>
<protein>
    <submittedName>
        <fullName evidence="1">Uncharacterized protein</fullName>
    </submittedName>
</protein>
<evidence type="ECO:0000313" key="2">
    <source>
        <dbReference type="Proteomes" id="UP000707245"/>
    </source>
</evidence>
<proteinExistence type="predicted"/>
<dbReference type="Proteomes" id="UP000707245">
    <property type="component" value="Unassembled WGS sequence"/>
</dbReference>
<accession>A0ABR9FHL5</accession>
<evidence type="ECO:0000313" key="1">
    <source>
        <dbReference type="EMBL" id="MBE0456306.1"/>
    </source>
</evidence>
<gene>
    <name evidence="1" type="ORF">EI167_02365</name>
</gene>
<dbReference type="EMBL" id="RRZA01000004">
    <property type="protein sequence ID" value="MBE0456306.1"/>
    <property type="molecule type" value="Genomic_DNA"/>
</dbReference>
<name>A0ABR9FHL5_9GAMM</name>
<sequence>MNHELNFSGKALRCNFEWYEWPYGIAVNAIFTEKNHEVGAIKFLCDESNEKYNEISNLSEDDILDRLVTALKNKKLDSSIQNMFTWQSEVAKNGFNKISPIIAQLSDAF</sequence>
<organism evidence="1 2">
    <name type="scientific">Pseudoalteromonas prydzensis</name>
    <dbReference type="NCBI Taxonomy" id="182141"/>
    <lineage>
        <taxon>Bacteria</taxon>
        <taxon>Pseudomonadati</taxon>
        <taxon>Pseudomonadota</taxon>
        <taxon>Gammaproteobacteria</taxon>
        <taxon>Alteromonadales</taxon>
        <taxon>Pseudoalteromonadaceae</taxon>
        <taxon>Pseudoalteromonas</taxon>
    </lineage>
</organism>